<protein>
    <recommendedName>
        <fullName evidence="4">Ecp2 effector protein domain-containing protein</fullName>
    </recommendedName>
</protein>
<dbReference type="AlphaFoldDB" id="A0A0L0N5J4"/>
<dbReference type="Proteomes" id="UP000036947">
    <property type="component" value="Unassembled WGS sequence"/>
</dbReference>
<comment type="caution">
    <text evidence="2">The sequence shown here is derived from an EMBL/GenBank/DDBJ whole genome shotgun (WGS) entry which is preliminary data.</text>
</comment>
<feature type="signal peptide" evidence="1">
    <location>
        <begin position="1"/>
        <end position="20"/>
    </location>
</feature>
<dbReference type="PANTHER" id="PTHR39603">
    <property type="entry name" value="CYANOVIRIN-N DOMAIN-CONTAINING PROTEIN"/>
    <property type="match status" value="1"/>
</dbReference>
<organism evidence="2 3">
    <name type="scientific">Tolypocladium ophioglossoides (strain CBS 100239)</name>
    <name type="common">Snaketongue truffleclub</name>
    <name type="synonym">Elaphocordyceps ophioglossoides</name>
    <dbReference type="NCBI Taxonomy" id="1163406"/>
    <lineage>
        <taxon>Eukaryota</taxon>
        <taxon>Fungi</taxon>
        <taxon>Dikarya</taxon>
        <taxon>Ascomycota</taxon>
        <taxon>Pezizomycotina</taxon>
        <taxon>Sordariomycetes</taxon>
        <taxon>Hypocreomycetidae</taxon>
        <taxon>Hypocreales</taxon>
        <taxon>Ophiocordycipitaceae</taxon>
        <taxon>Tolypocladium</taxon>
    </lineage>
</organism>
<evidence type="ECO:0000313" key="2">
    <source>
        <dbReference type="EMBL" id="KND89289.1"/>
    </source>
</evidence>
<dbReference type="EMBL" id="LFRF01000019">
    <property type="protein sequence ID" value="KND89289.1"/>
    <property type="molecule type" value="Genomic_DNA"/>
</dbReference>
<dbReference type="OrthoDB" id="2112446at2759"/>
<keyword evidence="3" id="KW-1185">Reference proteome</keyword>
<name>A0A0L0N5J4_TOLOC</name>
<dbReference type="PANTHER" id="PTHR39603:SF1">
    <property type="entry name" value="CYANOVIRIN-N DOMAIN-CONTAINING PROTEIN"/>
    <property type="match status" value="1"/>
</dbReference>
<reference evidence="2 3" key="1">
    <citation type="journal article" date="2015" name="BMC Genomics">
        <title>The genome of the truffle-parasite Tolypocladium ophioglossoides and the evolution of antifungal peptaibiotics.</title>
        <authorList>
            <person name="Quandt C.A."/>
            <person name="Bushley K.E."/>
            <person name="Spatafora J.W."/>
        </authorList>
    </citation>
    <scope>NUCLEOTIDE SEQUENCE [LARGE SCALE GENOMIC DNA]</scope>
    <source>
        <strain evidence="2 3">CBS 100239</strain>
    </source>
</reference>
<proteinExistence type="predicted"/>
<gene>
    <name evidence="2" type="ORF">TOPH_05999</name>
</gene>
<accession>A0A0L0N5J4</accession>
<keyword evidence="1" id="KW-0732">Signal</keyword>
<evidence type="ECO:0008006" key="4">
    <source>
        <dbReference type="Google" id="ProtNLM"/>
    </source>
</evidence>
<dbReference type="STRING" id="1163406.A0A0L0N5J4"/>
<evidence type="ECO:0000256" key="1">
    <source>
        <dbReference type="SAM" id="SignalP"/>
    </source>
</evidence>
<sequence>MAKFAFSIAAALALIPAICAVPTSEPFSIEKWVKDIISDPAGHHLSPEEAAAAFKANSAGLKFREVDTLEKRDGGCNNHPTNWAYSPDAVWCIQNLAAKGSTACEANTLTIFCTHGRGQIAGVVRGSPNNYGSTSCQHVAEIAGKILDRCWRSDNMVQGWETVSNTMQIHVLSP</sequence>
<feature type="chain" id="PRO_5005544895" description="Ecp2 effector protein domain-containing protein" evidence="1">
    <location>
        <begin position="21"/>
        <end position="174"/>
    </location>
</feature>
<evidence type="ECO:0000313" key="3">
    <source>
        <dbReference type="Proteomes" id="UP000036947"/>
    </source>
</evidence>